<keyword evidence="4" id="KW-0479">Metal-binding</keyword>
<dbReference type="Gene3D" id="3.90.79.10">
    <property type="entry name" value="Nucleoside Triphosphate Pyrophosphohydrolase"/>
    <property type="match status" value="1"/>
</dbReference>
<dbReference type="EC" id="3.6.1.-" evidence="9"/>
<comment type="caution">
    <text evidence="9">The sequence shown here is derived from an EMBL/GenBank/DDBJ whole genome shotgun (WGS) entry which is preliminary data.</text>
</comment>
<keyword evidence="5 9" id="KW-0378">Hydrolase</keyword>
<accession>A0ABM8ZU16</accession>
<dbReference type="InterPro" id="IPR015797">
    <property type="entry name" value="NUDIX_hydrolase-like_dom_sf"/>
</dbReference>
<dbReference type="PROSITE" id="PS01293">
    <property type="entry name" value="NUDIX_COA"/>
    <property type="match status" value="1"/>
</dbReference>
<dbReference type="InterPro" id="IPR000059">
    <property type="entry name" value="NUDIX_hydrolase_NudL_CS"/>
</dbReference>
<keyword evidence="7" id="KW-0464">Manganese</keyword>
<dbReference type="GO" id="GO:0016787">
    <property type="term" value="F:hydrolase activity"/>
    <property type="evidence" value="ECO:0007669"/>
    <property type="project" value="UniProtKB-KW"/>
</dbReference>
<keyword evidence="10" id="KW-1185">Reference proteome</keyword>
<evidence type="ECO:0000256" key="6">
    <source>
        <dbReference type="ARBA" id="ARBA00022842"/>
    </source>
</evidence>
<evidence type="ECO:0000256" key="2">
    <source>
        <dbReference type="ARBA" id="ARBA00001946"/>
    </source>
</evidence>
<evidence type="ECO:0000256" key="3">
    <source>
        <dbReference type="ARBA" id="ARBA00006506"/>
    </source>
</evidence>
<evidence type="ECO:0000256" key="5">
    <source>
        <dbReference type="ARBA" id="ARBA00022801"/>
    </source>
</evidence>
<dbReference type="Proteomes" id="UP000838672">
    <property type="component" value="Unassembled WGS sequence"/>
</dbReference>
<dbReference type="PANTHER" id="PTHR12992:SF11">
    <property type="entry name" value="MITOCHONDRIAL COENZYME A DIPHOSPHATASE NUDT8"/>
    <property type="match status" value="1"/>
</dbReference>
<dbReference type="InterPro" id="IPR045121">
    <property type="entry name" value="CoAse"/>
</dbReference>
<comment type="cofactor">
    <cofactor evidence="2">
        <name>Mg(2+)</name>
        <dbReference type="ChEBI" id="CHEBI:18420"/>
    </cofactor>
</comment>
<dbReference type="EMBL" id="CAKLDI010000001">
    <property type="protein sequence ID" value="CAH0533804.1"/>
    <property type="molecule type" value="Genomic_DNA"/>
</dbReference>
<dbReference type="RefSeq" id="WP_237466222.1">
    <property type="nucleotide sequence ID" value="NZ_CAKLDI010000001.1"/>
</dbReference>
<name>A0ABM8ZU16_9VIBR</name>
<dbReference type="SUPFAM" id="SSF55811">
    <property type="entry name" value="Nudix"/>
    <property type="match status" value="1"/>
</dbReference>
<sequence length="196" mass="21820">MLDFPAADFSHYLSRFCLHQLQGYASTSATKDTQAKAAAVLILMRENHHGPELLLTQRSIHLRHHPGQISFPGGRQDSNDVSLIETALRETHEEVGILPQHIKPLGQLQPLYTHTGFCVTPIVARLTQPTVLRLSEAEVSAAFWLPLNALHPAHFRQLTVSRQGHVHTLYALPHQGKLIWGVTGLILHSLGKQLAR</sequence>
<dbReference type="PROSITE" id="PS51462">
    <property type="entry name" value="NUDIX"/>
    <property type="match status" value="1"/>
</dbReference>
<dbReference type="CDD" id="cd03426">
    <property type="entry name" value="NUDIX_CoAse_Nudt7"/>
    <property type="match status" value="1"/>
</dbReference>
<evidence type="ECO:0000259" key="8">
    <source>
        <dbReference type="PROSITE" id="PS51462"/>
    </source>
</evidence>
<comment type="similarity">
    <text evidence="3">Belongs to the Nudix hydrolase family. PCD1 subfamily.</text>
</comment>
<reference evidence="9" key="1">
    <citation type="submission" date="2021-11" db="EMBL/GenBank/DDBJ databases">
        <authorList>
            <person name="Rodrigo-Torres L."/>
            <person name="Arahal R. D."/>
            <person name="Lucena T."/>
        </authorList>
    </citation>
    <scope>NUCLEOTIDE SEQUENCE</scope>
    <source>
        <strain evidence="9">CECT 7929</strain>
    </source>
</reference>
<dbReference type="InterPro" id="IPR000086">
    <property type="entry name" value="NUDIX_hydrolase_dom"/>
</dbReference>
<feature type="domain" description="Nudix hydrolase" evidence="8">
    <location>
        <begin position="34"/>
        <end position="166"/>
    </location>
</feature>
<dbReference type="Pfam" id="PF00293">
    <property type="entry name" value="NUDIX"/>
    <property type="match status" value="1"/>
</dbReference>
<evidence type="ECO:0000256" key="1">
    <source>
        <dbReference type="ARBA" id="ARBA00001936"/>
    </source>
</evidence>
<evidence type="ECO:0000256" key="7">
    <source>
        <dbReference type="ARBA" id="ARBA00023211"/>
    </source>
</evidence>
<evidence type="ECO:0000313" key="10">
    <source>
        <dbReference type="Proteomes" id="UP000838672"/>
    </source>
</evidence>
<organism evidence="9 10">
    <name type="scientific">Vibrio stylophorae</name>
    <dbReference type="NCBI Taxonomy" id="659351"/>
    <lineage>
        <taxon>Bacteria</taxon>
        <taxon>Pseudomonadati</taxon>
        <taxon>Pseudomonadota</taxon>
        <taxon>Gammaproteobacteria</taxon>
        <taxon>Vibrionales</taxon>
        <taxon>Vibrionaceae</taxon>
        <taxon>Vibrio</taxon>
    </lineage>
</organism>
<proteinExistence type="inferred from homology"/>
<protein>
    <submittedName>
        <fullName evidence="9">Nudix hydrolase NudL</fullName>
        <ecNumber evidence="9">3.6.1.-</ecNumber>
    </submittedName>
</protein>
<keyword evidence="6" id="KW-0460">Magnesium</keyword>
<dbReference type="NCBIfam" id="NF007980">
    <property type="entry name" value="PRK10707.1"/>
    <property type="match status" value="1"/>
</dbReference>
<gene>
    <name evidence="9" type="primary">nudL</name>
    <name evidence="9" type="ORF">VST7929_01679</name>
</gene>
<evidence type="ECO:0000313" key="9">
    <source>
        <dbReference type="EMBL" id="CAH0533804.1"/>
    </source>
</evidence>
<evidence type="ECO:0000256" key="4">
    <source>
        <dbReference type="ARBA" id="ARBA00022723"/>
    </source>
</evidence>
<dbReference type="PANTHER" id="PTHR12992">
    <property type="entry name" value="NUDIX HYDROLASE"/>
    <property type="match status" value="1"/>
</dbReference>
<comment type="cofactor">
    <cofactor evidence="1">
        <name>Mn(2+)</name>
        <dbReference type="ChEBI" id="CHEBI:29035"/>
    </cofactor>
</comment>